<dbReference type="Proteomes" id="UP000199408">
    <property type="component" value="Unassembled WGS sequence"/>
</dbReference>
<feature type="domain" description="Laminin G" evidence="1">
    <location>
        <begin position="246"/>
        <end position="431"/>
    </location>
</feature>
<dbReference type="Gene3D" id="2.60.120.200">
    <property type="match status" value="2"/>
</dbReference>
<proteinExistence type="predicted"/>
<dbReference type="PANTHER" id="PTHR32305:SF15">
    <property type="entry name" value="PROTEIN RHSA-RELATED"/>
    <property type="match status" value="1"/>
</dbReference>
<protein>
    <submittedName>
        <fullName evidence="2">YD repeat-containing protein</fullName>
    </submittedName>
</protein>
<dbReference type="STRING" id="47864.GA0070560_1306"/>
<dbReference type="NCBIfam" id="TIGR01643">
    <property type="entry name" value="YD_repeat_2x"/>
    <property type="match status" value="3"/>
</dbReference>
<gene>
    <name evidence="2" type="ORF">GA0070560_1306</name>
</gene>
<sequence>MCSPGAYWLQVPLALVTWRAGGGLVEAEGLGDVRYPSGQEVAFGRSNDGTFAAPSGRFSVFKSITGGYSLTDKDATAYEFTQAAGTGIYRITKIIDASGRAVTFRYDASGRVDQMKSLSSNRTLTISWSTPPNSTYPHVASVSTDPVAPGDPSTALTWNYTYGNDLLVEVCPPGETTACTSYDYTWASQHANTVLNTGPYSFWRMNEAEGATAAVSAVLSNDGTDNATYTNVTLGGPTPLVNSTSTSAAFDGTSSLVTLPSKPVAESSYQSISMWFKTSTPTGVLFSYQKDAVTPGATTTGSYVPALYVGSDGKLHGELWMGSQTAAMASPGTVTDGQWHHVALVGNGGSQQLYLDGTQVATLPGAITLNTLDATNSYIGAGFLGGSWPNQPHTTATATFFNGSIADVAFYNKPLTGTAVSAMYDSGAAGTAQLSTVTSEAGRVQAQVAYDTVTGRVSQVTDENGGVWQIGTPAAYGSSQVYVSSVLGSQPTDYWRLGDIEAPVDAVNVVHSHQARYNNVTFDTTQPNSTSPFSDTYGAVFNGTSSFVQPYNPRNQALPGVDYPVADPTTVEIWFKTPANHAASGVLYSYQSALLTSPVAGEWIPALYVGADGYLRGKFWTSGTPIRSSTKVNDGQWHHVVLSASTTRQTLYLDNKIVGTLGAIAGTSAQYSYIGAGFTKGWPSSSGDVSYFKGNIAEFAYYNRELPPTEVDAHFKASKSALQSGPTATLTPVSSVTVTDPTGKASKQVFDLVNGGRMIASTDALGRTTSFGYDVGGFESVVFDPLGMKTVSGRDVRGNTIRSTVCRDQEWCDSTYYKYWPDATTANLTPDARNDQLIEIRDARSQSETDNQYLTKFAYDTSGNRLSMTSPPIPGYPSGRSTTMTYTTATTPAVGGGMTPAGLPLTTRSPGGAQQSTEYNSAGDVMRITDAAGLVTEFTYDGPGRTLTKTVKAGPPTGDLTTTFVYDADGQVVEQTDPPVLNQVTGAIHTRKTSTVHDADGNVTSRKVEDTTGGDAYRDATSSYNSFGQEVKTVDAAGTVTLFEYDVYGNTTKAVVCDSSPAPSTPCPAGDRLRTLENTYDAAGQELTATVTGHDGVVTQVSSKAYYANGNLASETDAMNWVTSYEYDLNDNVTKVTRTDGVKTYVQEVNSYDAIGNLISRRTNNGASWTTYAYDPANQGYCVVG</sequence>
<reference evidence="3" key="1">
    <citation type="submission" date="2016-06" db="EMBL/GenBank/DDBJ databases">
        <authorList>
            <person name="Varghese N."/>
        </authorList>
    </citation>
    <scope>NUCLEOTIDE SEQUENCE [LARGE SCALE GENOMIC DNA]</scope>
    <source>
        <strain evidence="3">DSM 43171</strain>
    </source>
</reference>
<dbReference type="InterPro" id="IPR001791">
    <property type="entry name" value="Laminin_G"/>
</dbReference>
<dbReference type="Pfam" id="PF13385">
    <property type="entry name" value="Laminin_G_3"/>
    <property type="match status" value="2"/>
</dbReference>
<evidence type="ECO:0000313" key="2">
    <source>
        <dbReference type="EMBL" id="SCG69212.1"/>
    </source>
</evidence>
<dbReference type="PROSITE" id="PS50025">
    <property type="entry name" value="LAM_G_DOMAIN"/>
    <property type="match status" value="1"/>
</dbReference>
<dbReference type="InterPro" id="IPR013320">
    <property type="entry name" value="ConA-like_dom_sf"/>
</dbReference>
<dbReference type="EMBL" id="FMDN01000030">
    <property type="protein sequence ID" value="SCG69212.1"/>
    <property type="molecule type" value="Genomic_DNA"/>
</dbReference>
<evidence type="ECO:0000313" key="3">
    <source>
        <dbReference type="Proteomes" id="UP000199408"/>
    </source>
</evidence>
<dbReference type="PANTHER" id="PTHR32305">
    <property type="match status" value="1"/>
</dbReference>
<dbReference type="Gene3D" id="2.180.10.10">
    <property type="entry name" value="RHS repeat-associated core"/>
    <property type="match status" value="2"/>
</dbReference>
<dbReference type="AlphaFoldDB" id="A0A1C5JF86"/>
<dbReference type="CDD" id="cd00110">
    <property type="entry name" value="LamG"/>
    <property type="match status" value="2"/>
</dbReference>
<name>A0A1C5JF86_9ACTN</name>
<dbReference type="SMART" id="SM00282">
    <property type="entry name" value="LamG"/>
    <property type="match status" value="2"/>
</dbReference>
<dbReference type="SUPFAM" id="SSF49899">
    <property type="entry name" value="Concanavalin A-like lectins/glucanases"/>
    <property type="match status" value="2"/>
</dbReference>
<dbReference type="InterPro" id="IPR006530">
    <property type="entry name" value="YD"/>
</dbReference>
<organism evidence="2 3">
    <name type="scientific">Micromonospora halophytica</name>
    <dbReference type="NCBI Taxonomy" id="47864"/>
    <lineage>
        <taxon>Bacteria</taxon>
        <taxon>Bacillati</taxon>
        <taxon>Actinomycetota</taxon>
        <taxon>Actinomycetes</taxon>
        <taxon>Micromonosporales</taxon>
        <taxon>Micromonosporaceae</taxon>
        <taxon>Micromonospora</taxon>
    </lineage>
</organism>
<dbReference type="Pfam" id="PF05593">
    <property type="entry name" value="RHS_repeat"/>
    <property type="match status" value="2"/>
</dbReference>
<dbReference type="InterPro" id="IPR031325">
    <property type="entry name" value="RHS_repeat"/>
</dbReference>
<evidence type="ECO:0000259" key="1">
    <source>
        <dbReference type="PROSITE" id="PS50025"/>
    </source>
</evidence>
<keyword evidence="3" id="KW-1185">Reference proteome</keyword>
<dbReference type="InterPro" id="IPR050708">
    <property type="entry name" value="T6SS_VgrG/RHS"/>
</dbReference>
<accession>A0A1C5JF86</accession>